<evidence type="ECO:0000313" key="5">
    <source>
        <dbReference type="Proteomes" id="UP000584663"/>
    </source>
</evidence>
<dbReference type="Pfam" id="PF20385">
    <property type="entry name" value="DUF6680"/>
    <property type="match status" value="1"/>
</dbReference>
<evidence type="ECO:0000313" key="4">
    <source>
        <dbReference type="EMBL" id="MBN3559395.1"/>
    </source>
</evidence>
<proteinExistence type="predicted"/>
<dbReference type="InterPro" id="IPR046502">
    <property type="entry name" value="DUF6680"/>
</dbReference>
<dbReference type="EMBL" id="JACHNX010000003">
    <property type="protein sequence ID" value="MBB4608978.1"/>
    <property type="molecule type" value="Genomic_DNA"/>
</dbReference>
<dbReference type="EMBL" id="JAFHKU010000132">
    <property type="protein sequence ID" value="MBN3559395.1"/>
    <property type="molecule type" value="Genomic_DNA"/>
</dbReference>
<reference evidence="4" key="2">
    <citation type="submission" date="2021-01" db="EMBL/GenBank/DDBJ databases">
        <title>Genome Sequencing of Type Strains.</title>
        <authorList>
            <person name="Lemaire J.F."/>
            <person name="Inderbitzin P."/>
            <person name="Collins S.B."/>
            <person name="Wespe N."/>
            <person name="Knight-Connoni V."/>
        </authorList>
    </citation>
    <scope>NUCLEOTIDE SEQUENCE</scope>
    <source>
        <strain evidence="4">DSM 14562</strain>
    </source>
</reference>
<organism evidence="4 6">
    <name type="scientific">Sphingomonas yabuuchiae</name>
    <dbReference type="NCBI Taxonomy" id="172044"/>
    <lineage>
        <taxon>Bacteria</taxon>
        <taxon>Pseudomonadati</taxon>
        <taxon>Pseudomonadota</taxon>
        <taxon>Alphaproteobacteria</taxon>
        <taxon>Sphingomonadales</taxon>
        <taxon>Sphingomonadaceae</taxon>
        <taxon>Sphingomonas</taxon>
    </lineage>
</organism>
<sequence>MNVDTWSSPAVVAAFLSAVAAIAAAIATWRAPISAAQIAERLRRQGDSELEARRFKLNVFATIMQGRAELASEDTVRALNSIDVAFNKSEGVRESWAELYQSLNTSPWQAHVVDERMRRLLREMAQDLGISDTLRIDDFGRTYFPTALAQDREMRSLERAATLKRLMGQAAPEQNAATDAASLWPPKPNETDAGQE</sequence>
<evidence type="ECO:0000256" key="1">
    <source>
        <dbReference type="SAM" id="MobiDB-lite"/>
    </source>
</evidence>
<dbReference type="Proteomes" id="UP000584663">
    <property type="component" value="Unassembled WGS sequence"/>
</dbReference>
<feature type="region of interest" description="Disordered" evidence="1">
    <location>
        <begin position="169"/>
        <end position="196"/>
    </location>
</feature>
<feature type="domain" description="DUF6680" evidence="2">
    <location>
        <begin position="21"/>
        <end position="169"/>
    </location>
</feature>
<evidence type="ECO:0000259" key="2">
    <source>
        <dbReference type="Pfam" id="PF20385"/>
    </source>
</evidence>
<accession>A0AA41A388</accession>
<protein>
    <recommendedName>
        <fullName evidence="2">DUF6680 domain-containing protein</fullName>
    </recommendedName>
</protein>
<evidence type="ECO:0000313" key="3">
    <source>
        <dbReference type="EMBL" id="MBB4608978.1"/>
    </source>
</evidence>
<evidence type="ECO:0000313" key="6">
    <source>
        <dbReference type="Proteomes" id="UP000704529"/>
    </source>
</evidence>
<dbReference type="RefSeq" id="WP_184104848.1">
    <property type="nucleotide sequence ID" value="NZ_JACHNX010000003.1"/>
</dbReference>
<reference evidence="3 5" key="1">
    <citation type="submission" date="2020-08" db="EMBL/GenBank/DDBJ databases">
        <title>Genomic Encyclopedia of Type Strains, Phase IV (KMG-IV): sequencing the most valuable type-strain genomes for metagenomic binning, comparative biology and taxonomic classification.</title>
        <authorList>
            <person name="Goeker M."/>
        </authorList>
    </citation>
    <scope>NUCLEOTIDE SEQUENCE [LARGE SCALE GENOMIC DNA]</scope>
    <source>
        <strain evidence="3 5">DSM 14562</strain>
    </source>
</reference>
<gene>
    <name evidence="3" type="ORF">GGQ89_001185</name>
    <name evidence="4" type="ORF">JYA60_14285</name>
</gene>
<name>A0AA41A388_9SPHN</name>
<dbReference type="AlphaFoldDB" id="A0AA41A388"/>
<comment type="caution">
    <text evidence="4">The sequence shown here is derived from an EMBL/GenBank/DDBJ whole genome shotgun (WGS) entry which is preliminary data.</text>
</comment>
<keyword evidence="5" id="KW-1185">Reference proteome</keyword>
<dbReference type="Proteomes" id="UP000704529">
    <property type="component" value="Unassembled WGS sequence"/>
</dbReference>